<dbReference type="Gene3D" id="2.60.40.10">
    <property type="entry name" value="Immunoglobulins"/>
    <property type="match status" value="1"/>
</dbReference>
<dbReference type="Gene3D" id="3.10.320.10">
    <property type="entry name" value="Class II Histocompatibility Antigen, M Beta Chain, Chain B, domain 1"/>
    <property type="match status" value="1"/>
</dbReference>
<evidence type="ECO:0000313" key="10">
    <source>
        <dbReference type="Proteomes" id="UP000694389"/>
    </source>
</evidence>
<evidence type="ECO:0000256" key="6">
    <source>
        <dbReference type="SAM" id="MobiDB-lite"/>
    </source>
</evidence>
<keyword evidence="4" id="KW-1015">Disulfide bond</keyword>
<dbReference type="InterPro" id="IPR050160">
    <property type="entry name" value="MHC/Immunoglobulin"/>
</dbReference>
<dbReference type="InterPro" id="IPR013783">
    <property type="entry name" value="Ig-like_fold"/>
</dbReference>
<feature type="domain" description="Ig-like" evidence="8">
    <location>
        <begin position="113"/>
        <end position="153"/>
    </location>
</feature>
<evidence type="ECO:0000256" key="2">
    <source>
        <dbReference type="ARBA" id="ARBA00022692"/>
    </source>
</evidence>
<feature type="compositionally biased region" description="Low complexity" evidence="6">
    <location>
        <begin position="327"/>
        <end position="339"/>
    </location>
</feature>
<dbReference type="GO" id="GO:0042613">
    <property type="term" value="C:MHC class II protein complex"/>
    <property type="evidence" value="ECO:0007669"/>
    <property type="project" value="InterPro"/>
</dbReference>
<dbReference type="InterPro" id="IPR000353">
    <property type="entry name" value="MHC_II_b_N"/>
</dbReference>
<feature type="region of interest" description="Disordered" evidence="6">
    <location>
        <begin position="246"/>
        <end position="385"/>
    </location>
</feature>
<dbReference type="GeneTree" id="ENSGT00950000183127"/>
<dbReference type="PROSITE" id="PS50835">
    <property type="entry name" value="IG_LIKE"/>
    <property type="match status" value="1"/>
</dbReference>
<keyword evidence="5" id="KW-0325">Glycoprotein</keyword>
<dbReference type="AlphaFoldDB" id="A0A8P4GHG8"/>
<dbReference type="SMART" id="SM00407">
    <property type="entry name" value="IGc1"/>
    <property type="match status" value="1"/>
</dbReference>
<keyword evidence="2" id="KW-0812">Transmembrane</keyword>
<dbReference type="SMART" id="SM00921">
    <property type="entry name" value="MHC_II_beta"/>
    <property type="match status" value="1"/>
</dbReference>
<evidence type="ECO:0000313" key="9">
    <source>
        <dbReference type="Ensembl" id="ENSDLAP00005080912.1"/>
    </source>
</evidence>
<dbReference type="InterPro" id="IPR003597">
    <property type="entry name" value="Ig_C1-set"/>
</dbReference>
<reference evidence="9" key="1">
    <citation type="submission" date="2025-08" db="UniProtKB">
        <authorList>
            <consortium name="Ensembl"/>
        </authorList>
    </citation>
    <scope>IDENTIFICATION</scope>
</reference>
<dbReference type="Ensembl" id="ENSDLAT00005088746.1">
    <property type="protein sequence ID" value="ENSDLAP00005080912.1"/>
    <property type="gene ID" value="ENSDLAG00005033210.1"/>
</dbReference>
<evidence type="ECO:0000259" key="8">
    <source>
        <dbReference type="PROSITE" id="PS50835"/>
    </source>
</evidence>
<dbReference type="InterPro" id="IPR007110">
    <property type="entry name" value="Ig-like_dom"/>
</dbReference>
<evidence type="ECO:0000256" key="3">
    <source>
        <dbReference type="ARBA" id="ARBA00022989"/>
    </source>
</evidence>
<dbReference type="GO" id="GO:0019882">
    <property type="term" value="P:antigen processing and presentation"/>
    <property type="evidence" value="ECO:0007669"/>
    <property type="project" value="InterPro"/>
</dbReference>
<dbReference type="InterPro" id="IPR011162">
    <property type="entry name" value="MHC_I/II-like_Ag-recog"/>
</dbReference>
<feature type="signal peptide" evidence="7">
    <location>
        <begin position="1"/>
        <end position="21"/>
    </location>
</feature>
<evidence type="ECO:0000256" key="7">
    <source>
        <dbReference type="SAM" id="SignalP"/>
    </source>
</evidence>
<keyword evidence="3" id="KW-1133">Transmembrane helix</keyword>
<sequence>MASSFLSFSLLFIISLYTADGFLNYMTTRCDFNSTDLKNIEYIRSYYYNKLELLRFSSSVGEYVGYTELGVKNAERFNKDPSKLAQMRGEKERYCLTNVNADYQGALDKSVKPYVRLHSVAPPAGKHPSMLVCSVYDFFPKHIRVSWLRDGQEVTSDVTSTDELADADWFYQIHSHLEYTPRSVQNQNQVHSHLEYTPRSVQNQNQVHSHLEYTPRSVQNQNQNQVHSHLEYTPRSVQDQNQVQIVPDPLSPGVHAQVSTEPEPEPDPLSPGVHAQVSTEPEPGPVRSRSTQTWSIHPGQYRTRTRSRSTLTWSTRPGQYRSRTRSRSTQTWSTRQVSTEPGSDRSRSTLTWSTHPGQYRTRTRSRSTQTWSTRSGQFRTRTRFR</sequence>
<keyword evidence="7" id="KW-0732">Signal</keyword>
<dbReference type="PANTHER" id="PTHR19944:SF99">
    <property type="entry name" value="HLA CLASS II HISTOCOMPATIBILITY ANTIGEN, DRB1 BETA CHAIN"/>
    <property type="match status" value="1"/>
</dbReference>
<dbReference type="Pfam" id="PF07654">
    <property type="entry name" value="C1-set"/>
    <property type="match status" value="1"/>
</dbReference>
<evidence type="ECO:0000256" key="5">
    <source>
        <dbReference type="ARBA" id="ARBA00023180"/>
    </source>
</evidence>
<proteinExistence type="predicted"/>
<accession>A0A8P4GHG8</accession>
<dbReference type="InterPro" id="IPR036179">
    <property type="entry name" value="Ig-like_dom_sf"/>
</dbReference>
<dbReference type="InterPro" id="IPR014745">
    <property type="entry name" value="MHC_II_a/b_N"/>
</dbReference>
<protein>
    <recommendedName>
        <fullName evidence="8">Ig-like domain-containing protein</fullName>
    </recommendedName>
</protein>
<keyword evidence="10" id="KW-1185">Reference proteome</keyword>
<dbReference type="GO" id="GO:0006955">
    <property type="term" value="P:immune response"/>
    <property type="evidence" value="ECO:0007669"/>
    <property type="project" value="InterPro"/>
</dbReference>
<dbReference type="Proteomes" id="UP000694389">
    <property type="component" value="Unassembled WGS sequence"/>
</dbReference>
<reference evidence="9" key="2">
    <citation type="submission" date="2025-09" db="UniProtKB">
        <authorList>
            <consortium name="Ensembl"/>
        </authorList>
    </citation>
    <scope>IDENTIFICATION</scope>
</reference>
<comment type="subcellular location">
    <subcellularLocation>
        <location evidence="1">Membrane</location>
        <topology evidence="1">Single-pass type I membrane protein</topology>
    </subcellularLocation>
</comment>
<organism evidence="9 10">
    <name type="scientific">Dicentrarchus labrax</name>
    <name type="common">European seabass</name>
    <name type="synonym">Morone labrax</name>
    <dbReference type="NCBI Taxonomy" id="13489"/>
    <lineage>
        <taxon>Eukaryota</taxon>
        <taxon>Metazoa</taxon>
        <taxon>Chordata</taxon>
        <taxon>Craniata</taxon>
        <taxon>Vertebrata</taxon>
        <taxon>Euteleostomi</taxon>
        <taxon>Actinopterygii</taxon>
        <taxon>Neopterygii</taxon>
        <taxon>Teleostei</taxon>
        <taxon>Neoteleostei</taxon>
        <taxon>Acanthomorphata</taxon>
        <taxon>Eupercaria</taxon>
        <taxon>Moronidae</taxon>
        <taxon>Dicentrarchus</taxon>
    </lineage>
</organism>
<evidence type="ECO:0000256" key="1">
    <source>
        <dbReference type="ARBA" id="ARBA00004479"/>
    </source>
</evidence>
<dbReference type="SUPFAM" id="SSF48726">
    <property type="entry name" value="Immunoglobulin"/>
    <property type="match status" value="1"/>
</dbReference>
<dbReference type="Pfam" id="PF00969">
    <property type="entry name" value="MHC_II_beta"/>
    <property type="match status" value="1"/>
</dbReference>
<feature type="chain" id="PRO_5035857649" description="Ig-like domain-containing protein" evidence="7">
    <location>
        <begin position="22"/>
        <end position="385"/>
    </location>
</feature>
<name>A0A8P4GHG8_DICLA</name>
<evidence type="ECO:0000256" key="4">
    <source>
        <dbReference type="ARBA" id="ARBA00023157"/>
    </source>
</evidence>
<keyword evidence="3" id="KW-0472">Membrane</keyword>
<dbReference type="SUPFAM" id="SSF54452">
    <property type="entry name" value="MHC antigen-recognition domain"/>
    <property type="match status" value="1"/>
</dbReference>
<dbReference type="PANTHER" id="PTHR19944">
    <property type="entry name" value="MHC CLASS II-RELATED"/>
    <property type="match status" value="1"/>
</dbReference>
<feature type="compositionally biased region" description="Low complexity" evidence="6">
    <location>
        <begin position="366"/>
        <end position="375"/>
    </location>
</feature>